<evidence type="ECO:0000256" key="12">
    <source>
        <dbReference type="RuleBase" id="RU366053"/>
    </source>
</evidence>
<sequence>RSTHSPLVPKKTVTTLLSTFFNYSIGKTSWLDIISKREWLVKLKHSNVMLVRNRVVLRMDVVRASIADLDVVVHFIWNVVHAIRLTIVYKANVDLLFYVIGSSNENELLLDSVLNCLYDSISMLLRKNVEKRQMLKQLDGVFLAVDEICDGGIVMEIEPQAVIDKVAVGREDLPLTEQTVAQVFQSAKEQIKWSLLK</sequence>
<accession>E4YI15</accession>
<feature type="non-terminal residue" evidence="14">
    <location>
        <position position="1"/>
    </location>
</feature>
<keyword evidence="6 12" id="KW-0931">ER-Golgi transport</keyword>
<comment type="subcellular location">
    <subcellularLocation>
        <location evidence="12">Cytoplasm</location>
    </subcellularLocation>
    <subcellularLocation>
        <location evidence="1 12">Golgi apparatus membrane</location>
        <topology evidence="1 12">Peripheral membrane protein</topology>
        <orientation evidence="1 12">Cytoplasmic side</orientation>
    </subcellularLocation>
    <subcellularLocation>
        <location evidence="12">Cytoplasmic vesicle</location>
        <location evidence="12">COPI-coated vesicle membrane</location>
        <topology evidence="12">Peripheral membrane protein</topology>
        <orientation evidence="12">Cytoplasmic side</orientation>
    </subcellularLocation>
</comment>
<dbReference type="InterPro" id="IPR011012">
    <property type="entry name" value="Longin-like_dom_sf"/>
</dbReference>
<dbReference type="PANTHER" id="PTHR11043">
    <property type="entry name" value="ZETA-COAT PROTEIN"/>
    <property type="match status" value="1"/>
</dbReference>
<proteinExistence type="inferred from homology"/>
<evidence type="ECO:0000256" key="11">
    <source>
        <dbReference type="ARBA" id="ARBA00045555"/>
    </source>
</evidence>
<dbReference type="Gene3D" id="3.30.450.60">
    <property type="match status" value="1"/>
</dbReference>
<dbReference type="PANTHER" id="PTHR11043:SF0">
    <property type="entry name" value="COATOMER SUBUNIT ZETA"/>
    <property type="match status" value="1"/>
</dbReference>
<keyword evidence="5 12" id="KW-0963">Cytoplasm</keyword>
<keyword evidence="10 12" id="KW-0968">Cytoplasmic vesicle</keyword>
<dbReference type="EMBL" id="FN654590">
    <property type="protein sequence ID" value="CBY35126.1"/>
    <property type="molecule type" value="Genomic_DNA"/>
</dbReference>
<evidence type="ECO:0000256" key="4">
    <source>
        <dbReference type="ARBA" id="ARBA00022448"/>
    </source>
</evidence>
<gene>
    <name evidence="14" type="ORF">GSOID_T00026930001</name>
</gene>
<evidence type="ECO:0000256" key="7">
    <source>
        <dbReference type="ARBA" id="ARBA00022927"/>
    </source>
</evidence>
<evidence type="ECO:0000256" key="6">
    <source>
        <dbReference type="ARBA" id="ARBA00022892"/>
    </source>
</evidence>
<keyword evidence="4 12" id="KW-0813">Transport</keyword>
<dbReference type="GO" id="GO:0006891">
    <property type="term" value="P:intra-Golgi vesicle-mediated transport"/>
    <property type="evidence" value="ECO:0007669"/>
    <property type="project" value="TreeGrafter"/>
</dbReference>
<dbReference type="Pfam" id="PF01217">
    <property type="entry name" value="Clat_adaptor_s"/>
    <property type="match status" value="1"/>
</dbReference>
<dbReference type="GO" id="GO:0006890">
    <property type="term" value="P:retrograde vesicle-mediated transport, Golgi to endoplasmic reticulum"/>
    <property type="evidence" value="ECO:0007669"/>
    <property type="project" value="UniProtKB-UniRule"/>
</dbReference>
<evidence type="ECO:0000256" key="10">
    <source>
        <dbReference type="ARBA" id="ARBA00023329"/>
    </source>
</evidence>
<protein>
    <recommendedName>
        <fullName evidence="12">Coatomer subunit zeta</fullName>
    </recommendedName>
</protein>
<dbReference type="AlphaFoldDB" id="E4YI15"/>
<evidence type="ECO:0000256" key="2">
    <source>
        <dbReference type="ARBA" id="ARBA00006972"/>
    </source>
</evidence>
<dbReference type="GO" id="GO:0000139">
    <property type="term" value="C:Golgi membrane"/>
    <property type="evidence" value="ECO:0007669"/>
    <property type="project" value="UniProtKB-SubCell"/>
</dbReference>
<evidence type="ECO:0000313" key="14">
    <source>
        <dbReference type="EMBL" id="CBY35126.1"/>
    </source>
</evidence>
<evidence type="ECO:0000256" key="1">
    <source>
        <dbReference type="ARBA" id="ARBA00004255"/>
    </source>
</evidence>
<dbReference type="SUPFAM" id="SSF64356">
    <property type="entry name" value="SNARE-like"/>
    <property type="match status" value="1"/>
</dbReference>
<reference evidence="14" key="1">
    <citation type="journal article" date="2010" name="Science">
        <title>Plasticity of animal genome architecture unmasked by rapid evolution of a pelagic tunicate.</title>
        <authorList>
            <person name="Denoeud F."/>
            <person name="Henriet S."/>
            <person name="Mungpakdee S."/>
            <person name="Aury J.M."/>
            <person name="Da Silva C."/>
            <person name="Brinkmann H."/>
            <person name="Mikhaleva J."/>
            <person name="Olsen L.C."/>
            <person name="Jubin C."/>
            <person name="Canestro C."/>
            <person name="Bouquet J.M."/>
            <person name="Danks G."/>
            <person name="Poulain J."/>
            <person name="Campsteijn C."/>
            <person name="Adamski M."/>
            <person name="Cross I."/>
            <person name="Yadetie F."/>
            <person name="Muffato M."/>
            <person name="Louis A."/>
            <person name="Butcher S."/>
            <person name="Tsagkogeorga G."/>
            <person name="Konrad A."/>
            <person name="Singh S."/>
            <person name="Jensen M.F."/>
            <person name="Cong E.H."/>
            <person name="Eikeseth-Otteraa H."/>
            <person name="Noel B."/>
            <person name="Anthouard V."/>
            <person name="Porcel B.M."/>
            <person name="Kachouri-Lafond R."/>
            <person name="Nishino A."/>
            <person name="Ugolini M."/>
            <person name="Chourrout P."/>
            <person name="Nishida H."/>
            <person name="Aasland R."/>
            <person name="Huzurbazar S."/>
            <person name="Westhof E."/>
            <person name="Delsuc F."/>
            <person name="Lehrach H."/>
            <person name="Reinhardt R."/>
            <person name="Weissenbach J."/>
            <person name="Roy S.W."/>
            <person name="Artiguenave F."/>
            <person name="Postlethwait J.H."/>
            <person name="Manak J.R."/>
            <person name="Thompson E.M."/>
            <person name="Jaillon O."/>
            <person name="Du Pasquier L."/>
            <person name="Boudinot P."/>
            <person name="Liberles D.A."/>
            <person name="Volff J.N."/>
            <person name="Philippe H."/>
            <person name="Lenhard B."/>
            <person name="Roest Crollius H."/>
            <person name="Wincker P."/>
            <person name="Chourrout D."/>
        </authorList>
    </citation>
    <scope>NUCLEOTIDE SEQUENCE [LARGE SCALE GENOMIC DNA]</scope>
</reference>
<comment type="similarity">
    <text evidence="2 12">Belongs to the adaptor complexes small subunit family.</text>
</comment>
<dbReference type="GO" id="GO:0006886">
    <property type="term" value="P:intracellular protein transport"/>
    <property type="evidence" value="ECO:0007669"/>
    <property type="project" value="TreeGrafter"/>
</dbReference>
<evidence type="ECO:0000256" key="5">
    <source>
        <dbReference type="ARBA" id="ARBA00022490"/>
    </source>
</evidence>
<dbReference type="Proteomes" id="UP000011014">
    <property type="component" value="Unassembled WGS sequence"/>
</dbReference>
<evidence type="ECO:0000256" key="3">
    <source>
        <dbReference type="ARBA" id="ARBA00011775"/>
    </source>
</evidence>
<evidence type="ECO:0000259" key="13">
    <source>
        <dbReference type="Pfam" id="PF01217"/>
    </source>
</evidence>
<dbReference type="InterPro" id="IPR022775">
    <property type="entry name" value="AP_mu_sigma_su"/>
</dbReference>
<organism evidence="14">
    <name type="scientific">Oikopleura dioica</name>
    <name type="common">Tunicate</name>
    <dbReference type="NCBI Taxonomy" id="34765"/>
    <lineage>
        <taxon>Eukaryota</taxon>
        <taxon>Metazoa</taxon>
        <taxon>Chordata</taxon>
        <taxon>Tunicata</taxon>
        <taxon>Appendicularia</taxon>
        <taxon>Copelata</taxon>
        <taxon>Oikopleuridae</taxon>
        <taxon>Oikopleura</taxon>
    </lineage>
</organism>
<dbReference type="InterPro" id="IPR039652">
    <property type="entry name" value="Coatomer_zeta"/>
</dbReference>
<keyword evidence="7 12" id="KW-0653">Protein transport</keyword>
<keyword evidence="8 12" id="KW-0333">Golgi apparatus</keyword>
<evidence type="ECO:0000256" key="9">
    <source>
        <dbReference type="ARBA" id="ARBA00023136"/>
    </source>
</evidence>
<comment type="function">
    <text evidence="11">The coatomer is a cytosolic protein complex that binds to dilysine motifs and reversibly associates with Golgi non-clathrin-coated vesicles, which further mediate biosynthetic protein transport from the ER, via the Golgi up to the trans Golgi network. Coatomer complex is required for budding from Golgi membranes, and is essential for the retrograde Golgi-to-ER transport of dilysine-tagged proteins. The zeta subunit may be involved in regulating the coat assembly and, hence, the rate of biosynthetic protein transport due to its association-dissociation properties with the coatomer complex.</text>
</comment>
<dbReference type="GO" id="GO:0030126">
    <property type="term" value="C:COPI vesicle coat"/>
    <property type="evidence" value="ECO:0007669"/>
    <property type="project" value="UniProtKB-UniRule"/>
</dbReference>
<keyword evidence="9 12" id="KW-0472">Membrane</keyword>
<evidence type="ECO:0000256" key="8">
    <source>
        <dbReference type="ARBA" id="ARBA00023034"/>
    </source>
</evidence>
<feature type="domain" description="AP complex mu/sigma subunit" evidence="13">
    <location>
        <begin position="77"/>
        <end position="168"/>
    </location>
</feature>
<name>E4YI15_OIKDI</name>
<comment type="subunit">
    <text evidence="3 12">Oligomeric complex that consists of at least the alpha, beta, beta', gamma, delta, epsilon and zeta subunits.</text>
</comment>